<dbReference type="AlphaFoldDB" id="A0A6A3ZJW0"/>
<name>A0A6A3ZJW0_9STRA</name>
<gene>
    <name evidence="1" type="ORF">PF002_g11280</name>
</gene>
<protein>
    <submittedName>
        <fullName evidence="1">Uncharacterized protein</fullName>
    </submittedName>
</protein>
<organism evidence="1 2">
    <name type="scientific">Phytophthora fragariae</name>
    <dbReference type="NCBI Taxonomy" id="53985"/>
    <lineage>
        <taxon>Eukaryota</taxon>
        <taxon>Sar</taxon>
        <taxon>Stramenopiles</taxon>
        <taxon>Oomycota</taxon>
        <taxon>Peronosporomycetes</taxon>
        <taxon>Peronosporales</taxon>
        <taxon>Peronosporaceae</taxon>
        <taxon>Phytophthora</taxon>
    </lineage>
</organism>
<evidence type="ECO:0000313" key="2">
    <source>
        <dbReference type="Proteomes" id="UP000440367"/>
    </source>
</evidence>
<reference evidence="1 2" key="1">
    <citation type="submission" date="2018-08" db="EMBL/GenBank/DDBJ databases">
        <title>Genomic investigation of the strawberry pathogen Phytophthora fragariae indicates pathogenicity is determined by transcriptional variation in three key races.</title>
        <authorList>
            <person name="Adams T.M."/>
            <person name="Armitage A.D."/>
            <person name="Sobczyk M.K."/>
            <person name="Bates H.J."/>
            <person name="Dunwell J.M."/>
            <person name="Nellist C.F."/>
            <person name="Harrison R.J."/>
        </authorList>
    </citation>
    <scope>NUCLEOTIDE SEQUENCE [LARGE SCALE GENOMIC DNA]</scope>
    <source>
        <strain evidence="1 2">BC-1</strain>
    </source>
</reference>
<proteinExistence type="predicted"/>
<dbReference type="EMBL" id="QXGD01000512">
    <property type="protein sequence ID" value="KAE9236281.1"/>
    <property type="molecule type" value="Genomic_DNA"/>
</dbReference>
<evidence type="ECO:0000313" key="1">
    <source>
        <dbReference type="EMBL" id="KAE9236281.1"/>
    </source>
</evidence>
<dbReference type="Proteomes" id="UP000440367">
    <property type="component" value="Unassembled WGS sequence"/>
</dbReference>
<accession>A0A6A3ZJW0</accession>
<sequence length="60" mass="6926">MVERNSSSLLLKAMLPSWSENLWLPSLTERPMNPTLPTISLLEVTTLKKMIFSTMTWCAW</sequence>
<comment type="caution">
    <text evidence="1">The sequence shown here is derived from an EMBL/GenBank/DDBJ whole genome shotgun (WGS) entry which is preliminary data.</text>
</comment>